<comment type="caution">
    <text evidence="1">The sequence shown here is derived from an EMBL/GenBank/DDBJ whole genome shotgun (WGS) entry which is preliminary data.</text>
</comment>
<reference evidence="1 2" key="1">
    <citation type="submission" date="2021-01" db="EMBL/GenBank/DDBJ databases">
        <title>011410 draft genome.</title>
        <authorList>
            <person name="Lang L."/>
        </authorList>
    </citation>
    <scope>NUCLEOTIDE SEQUENCE [LARGE SCALE GENOMIC DNA]</scope>
    <source>
        <strain evidence="1 2">KCTC 42845</strain>
    </source>
</reference>
<evidence type="ECO:0000313" key="2">
    <source>
        <dbReference type="Proteomes" id="UP000644749"/>
    </source>
</evidence>
<dbReference type="RefSeq" id="WP_191309269.1">
    <property type="nucleotide sequence ID" value="NZ_BNCL01000005.1"/>
</dbReference>
<dbReference type="EMBL" id="JAESHT010000005">
    <property type="protein sequence ID" value="MBL3673399.1"/>
    <property type="molecule type" value="Genomic_DNA"/>
</dbReference>
<keyword evidence="2" id="KW-1185">Reference proteome</keyword>
<gene>
    <name evidence="1" type="ORF">JL111_07835</name>
</gene>
<accession>A0ABS1S3V4</accession>
<proteinExistence type="predicted"/>
<sequence length="163" mass="17711">MVLLMVFVAVVAWPPAATRTDIAALSEERLVTLEGVVPAVSLLSVADYDFICLLGPYDEVAMQSSDNTTPTGLRLDLLAPLFPIDDSEFHIVGLTATNADFNTYDRRGMDVLSGFADLDQTARHVRDNRTLCGRTADVSFYVLPQGNHRAVGIGLIETRISPS</sequence>
<name>A0ABS1S3V4_9RHOB</name>
<organism evidence="1 2">
    <name type="scientific">Paracoccus aerius</name>
    <dbReference type="NCBI Taxonomy" id="1915382"/>
    <lineage>
        <taxon>Bacteria</taxon>
        <taxon>Pseudomonadati</taxon>
        <taxon>Pseudomonadota</taxon>
        <taxon>Alphaproteobacteria</taxon>
        <taxon>Rhodobacterales</taxon>
        <taxon>Paracoccaceae</taxon>
        <taxon>Paracoccus</taxon>
    </lineage>
</organism>
<protein>
    <submittedName>
        <fullName evidence="1">Uncharacterized protein</fullName>
    </submittedName>
</protein>
<dbReference type="Proteomes" id="UP000644749">
    <property type="component" value="Unassembled WGS sequence"/>
</dbReference>
<evidence type="ECO:0000313" key="1">
    <source>
        <dbReference type="EMBL" id="MBL3673399.1"/>
    </source>
</evidence>